<keyword evidence="1 2" id="KW-0238">DNA-binding</keyword>
<evidence type="ECO:0000313" key="6">
    <source>
        <dbReference type="Proteomes" id="UP000199158"/>
    </source>
</evidence>
<dbReference type="InterPro" id="IPR000424">
    <property type="entry name" value="Primosome_PriB/ssb"/>
</dbReference>
<proteinExistence type="inferred from homology"/>
<dbReference type="GO" id="GO:0006260">
    <property type="term" value="P:DNA replication"/>
    <property type="evidence" value="ECO:0007669"/>
    <property type="project" value="InterPro"/>
</dbReference>
<comment type="subunit">
    <text evidence="2">Homotetramer.</text>
</comment>
<protein>
    <recommendedName>
        <fullName evidence="2 3">Single-stranded DNA-binding protein</fullName>
        <shortName evidence="2">SSB</shortName>
    </recommendedName>
</protein>
<evidence type="ECO:0000256" key="1">
    <source>
        <dbReference type="ARBA" id="ARBA00023125"/>
    </source>
</evidence>
<evidence type="ECO:0000256" key="2">
    <source>
        <dbReference type="HAMAP-Rule" id="MF_00984"/>
    </source>
</evidence>
<comment type="caution">
    <text evidence="2">Lacks conserved residue(s) required for the propagation of feature annotation.</text>
</comment>
<dbReference type="GO" id="GO:0003697">
    <property type="term" value="F:single-stranded DNA binding"/>
    <property type="evidence" value="ECO:0007669"/>
    <property type="project" value="UniProtKB-UniRule"/>
</dbReference>
<dbReference type="RefSeq" id="WP_092750467.1">
    <property type="nucleotide sequence ID" value="NZ_FOCG01000001.1"/>
</dbReference>
<organism evidence="5 6">
    <name type="scientific">Hydrogenoanaerobacterium saccharovorans</name>
    <dbReference type="NCBI Taxonomy" id="474960"/>
    <lineage>
        <taxon>Bacteria</taxon>
        <taxon>Bacillati</taxon>
        <taxon>Bacillota</taxon>
        <taxon>Clostridia</taxon>
        <taxon>Eubacteriales</taxon>
        <taxon>Oscillospiraceae</taxon>
        <taxon>Hydrogenoanaerobacterium</taxon>
    </lineage>
</organism>
<dbReference type="EMBL" id="FOCG01000001">
    <property type="protein sequence ID" value="SEM45350.1"/>
    <property type="molecule type" value="Genomic_DNA"/>
</dbReference>
<feature type="region of interest" description="Disordered" evidence="4">
    <location>
        <begin position="108"/>
        <end position="129"/>
    </location>
</feature>
<evidence type="ECO:0000256" key="4">
    <source>
        <dbReference type="SAM" id="MobiDB-lite"/>
    </source>
</evidence>
<sequence length="149" mass="16304">MYNRSVLIGRLAADAELRHTQNDVAVASFTVAANRPYKVDGKDVADFIECVAWRNTAEFVCKHFNKGKPIGVEGALQKRSYEGKDGIKRWTTEIVVDCVFFVGDSKQATNRAPLPDAPPPAASDKSGGAYANGNAVDFEEVDCYEDLPF</sequence>
<reference evidence="5 6" key="1">
    <citation type="submission" date="2016-10" db="EMBL/GenBank/DDBJ databases">
        <authorList>
            <person name="de Groot N.N."/>
        </authorList>
    </citation>
    <scope>NUCLEOTIDE SEQUENCE [LARGE SCALE GENOMIC DNA]</scope>
    <source>
        <strain evidence="5 6">CGMCC 1.5070</strain>
    </source>
</reference>
<dbReference type="InterPro" id="IPR012340">
    <property type="entry name" value="NA-bd_OB-fold"/>
</dbReference>
<dbReference type="OrthoDB" id="9809878at2"/>
<dbReference type="STRING" id="474960.SAMN05216180_0037"/>
<evidence type="ECO:0000256" key="3">
    <source>
        <dbReference type="RuleBase" id="RU000524"/>
    </source>
</evidence>
<evidence type="ECO:0000313" key="5">
    <source>
        <dbReference type="EMBL" id="SEM45350.1"/>
    </source>
</evidence>
<dbReference type="PROSITE" id="PS50935">
    <property type="entry name" value="SSB"/>
    <property type="match status" value="1"/>
</dbReference>
<dbReference type="Gene3D" id="2.40.50.140">
    <property type="entry name" value="Nucleic acid-binding proteins"/>
    <property type="match status" value="1"/>
</dbReference>
<dbReference type="CDD" id="cd04496">
    <property type="entry name" value="SSB_OBF"/>
    <property type="match status" value="1"/>
</dbReference>
<dbReference type="Proteomes" id="UP000199158">
    <property type="component" value="Unassembled WGS sequence"/>
</dbReference>
<dbReference type="Pfam" id="PF00436">
    <property type="entry name" value="SSB"/>
    <property type="match status" value="1"/>
</dbReference>
<dbReference type="PANTHER" id="PTHR10302:SF27">
    <property type="entry name" value="SINGLE-STRANDED DNA-BINDING PROTEIN"/>
    <property type="match status" value="1"/>
</dbReference>
<accession>A0A1H7YGW9</accession>
<dbReference type="SUPFAM" id="SSF50249">
    <property type="entry name" value="Nucleic acid-binding proteins"/>
    <property type="match status" value="1"/>
</dbReference>
<dbReference type="GO" id="GO:0009295">
    <property type="term" value="C:nucleoid"/>
    <property type="evidence" value="ECO:0007669"/>
    <property type="project" value="TreeGrafter"/>
</dbReference>
<dbReference type="PANTHER" id="PTHR10302">
    <property type="entry name" value="SINGLE-STRANDED DNA-BINDING PROTEIN"/>
    <property type="match status" value="1"/>
</dbReference>
<dbReference type="AlphaFoldDB" id="A0A1H7YGW9"/>
<dbReference type="HAMAP" id="MF_00984">
    <property type="entry name" value="SSB"/>
    <property type="match status" value="1"/>
</dbReference>
<gene>
    <name evidence="5" type="ORF">SAMN05216180_0037</name>
</gene>
<keyword evidence="6" id="KW-1185">Reference proteome</keyword>
<dbReference type="NCBIfam" id="TIGR00621">
    <property type="entry name" value="ssb"/>
    <property type="match status" value="1"/>
</dbReference>
<dbReference type="InterPro" id="IPR011344">
    <property type="entry name" value="ssDNA-bd"/>
</dbReference>
<name>A0A1H7YGW9_9FIRM</name>